<dbReference type="PANTHER" id="PTHR30294:SF38">
    <property type="entry name" value="TRANSPORT PERMEASE PROTEIN"/>
    <property type="match status" value="1"/>
</dbReference>
<reference evidence="10 11" key="1">
    <citation type="journal article" date="2016" name="BMC Genomics">
        <title>Consensus pan-genome assembly of the specialised wine bacterium Oenococcus oeni.</title>
        <authorList>
            <person name="Sternes P.R."/>
            <person name="Borneman A.R."/>
        </authorList>
    </citation>
    <scope>NUCLEOTIDE SEQUENCE [LARGE SCALE GENOMIC DNA]</scope>
    <source>
        <strain evidence="10 11">AWRIB661</strain>
    </source>
</reference>
<dbReference type="PANTHER" id="PTHR30294">
    <property type="entry name" value="MEMBRANE COMPONENT OF ABC TRANSPORTER YHHJ-RELATED"/>
    <property type="match status" value="1"/>
</dbReference>
<feature type="transmembrane region" description="Helical" evidence="8">
    <location>
        <begin position="21"/>
        <end position="39"/>
    </location>
</feature>
<proteinExistence type="inferred from homology"/>
<accession>A0A6N4A826</accession>
<evidence type="ECO:0000256" key="5">
    <source>
        <dbReference type="ARBA" id="ARBA00022692"/>
    </source>
</evidence>
<organism evidence="10 11">
    <name type="scientific">Oenococcus oeni</name>
    <name type="common">Leuconostoc oenos</name>
    <dbReference type="NCBI Taxonomy" id="1247"/>
    <lineage>
        <taxon>Bacteria</taxon>
        <taxon>Bacillati</taxon>
        <taxon>Bacillota</taxon>
        <taxon>Bacilli</taxon>
        <taxon>Lactobacillales</taxon>
        <taxon>Lactobacillaceae</taxon>
        <taxon>Oenococcus</taxon>
    </lineage>
</organism>
<comment type="subcellular location">
    <subcellularLocation>
        <location evidence="1">Cell membrane</location>
        <topology evidence="1">Multi-pass membrane protein</topology>
    </subcellularLocation>
</comment>
<dbReference type="InterPro" id="IPR051449">
    <property type="entry name" value="ABC-2_transporter_component"/>
</dbReference>
<dbReference type="InterPro" id="IPR047817">
    <property type="entry name" value="ABC2_TM_bact-type"/>
</dbReference>
<evidence type="ECO:0000256" key="7">
    <source>
        <dbReference type="ARBA" id="ARBA00023136"/>
    </source>
</evidence>
<feature type="transmembrane region" description="Helical" evidence="8">
    <location>
        <begin position="353"/>
        <end position="375"/>
    </location>
</feature>
<keyword evidence="6 8" id="KW-1133">Transmembrane helix</keyword>
<dbReference type="GO" id="GO:0140359">
    <property type="term" value="F:ABC-type transporter activity"/>
    <property type="evidence" value="ECO:0007669"/>
    <property type="project" value="InterPro"/>
</dbReference>
<comment type="caution">
    <text evidence="10">The sequence shown here is derived from an EMBL/GenBank/DDBJ whole genome shotgun (WGS) entry which is preliminary data.</text>
</comment>
<dbReference type="Pfam" id="PF12698">
    <property type="entry name" value="ABC2_membrane_3"/>
    <property type="match status" value="1"/>
</dbReference>
<feature type="domain" description="ABC transmembrane type-2" evidence="9">
    <location>
        <begin position="153"/>
        <end position="378"/>
    </location>
</feature>
<evidence type="ECO:0000313" key="11">
    <source>
        <dbReference type="Proteomes" id="UP000181728"/>
    </source>
</evidence>
<dbReference type="InterPro" id="IPR013525">
    <property type="entry name" value="ABC2_TM"/>
</dbReference>
<evidence type="ECO:0000256" key="4">
    <source>
        <dbReference type="ARBA" id="ARBA00022475"/>
    </source>
</evidence>
<dbReference type="PROSITE" id="PS51012">
    <property type="entry name" value="ABC_TM2"/>
    <property type="match status" value="1"/>
</dbReference>
<keyword evidence="7 8" id="KW-0472">Membrane</keyword>
<gene>
    <name evidence="10" type="ORF">ATX59_03510</name>
</gene>
<feature type="transmembrane region" description="Helical" evidence="8">
    <location>
        <begin position="231"/>
        <end position="258"/>
    </location>
</feature>
<dbReference type="EMBL" id="MLOK01000031">
    <property type="protein sequence ID" value="OIM21533.1"/>
    <property type="molecule type" value="Genomic_DNA"/>
</dbReference>
<comment type="similarity">
    <text evidence="2">Belongs to the ABC-2 integral membrane protein family.</text>
</comment>
<dbReference type="AlphaFoldDB" id="A0A6N4A826"/>
<protein>
    <submittedName>
        <fullName evidence="10">Multidrug ABC transporter permease</fullName>
    </submittedName>
</protein>
<evidence type="ECO:0000256" key="8">
    <source>
        <dbReference type="SAM" id="Phobius"/>
    </source>
</evidence>
<feature type="transmembrane region" description="Helical" evidence="8">
    <location>
        <begin position="298"/>
        <end position="317"/>
    </location>
</feature>
<evidence type="ECO:0000256" key="2">
    <source>
        <dbReference type="ARBA" id="ARBA00007783"/>
    </source>
</evidence>
<dbReference type="Proteomes" id="UP000181728">
    <property type="component" value="Unassembled WGS sequence"/>
</dbReference>
<dbReference type="GO" id="GO:0005886">
    <property type="term" value="C:plasma membrane"/>
    <property type="evidence" value="ECO:0007669"/>
    <property type="project" value="UniProtKB-SubCell"/>
</dbReference>
<sequence length="381" mass="42418">MRTLVIFERILKELSRDKRTLALVFIAPLMVLGLLYLILQSNTNLSARLGTENVSPNLIKQLKKDNKIKLVTINNKKSISRNLKKYHLAALLKQEDQKLTVTYQNADTSLTAVVKENLVKSITKTQIKSIKSKINQSQQELTSVIKSLPTTEREAIESKLGSKKNANSLSLSEKYIYGNANSSLFTAIAPVLVGFFVFFFVFLISGVSLLHERTTGTLGRLLTSPVKRQEIIGGYVGAYGLLAILQTIVVVIYAIYILGINSRGSIWLIMLINLLLALVALSMGLLVSTLASSEFQMIQFIPILIVPQVFFSGMFNLSDMNSFWRIFAHIFPMYYGGDALIDVIKKGAGIENIGIDLLILAAFAIILISINIIGLRRYRRV</sequence>
<name>A0A6N4A826_OENOE</name>
<evidence type="ECO:0000256" key="6">
    <source>
        <dbReference type="ARBA" id="ARBA00022989"/>
    </source>
</evidence>
<feature type="transmembrane region" description="Helical" evidence="8">
    <location>
        <begin position="187"/>
        <end position="210"/>
    </location>
</feature>
<evidence type="ECO:0000313" key="10">
    <source>
        <dbReference type="EMBL" id="OIM21533.1"/>
    </source>
</evidence>
<evidence type="ECO:0000256" key="1">
    <source>
        <dbReference type="ARBA" id="ARBA00004651"/>
    </source>
</evidence>
<evidence type="ECO:0000259" key="9">
    <source>
        <dbReference type="PROSITE" id="PS51012"/>
    </source>
</evidence>
<dbReference type="RefSeq" id="WP_071419746.1">
    <property type="nucleotide sequence ID" value="NZ_MLLI01000089.1"/>
</dbReference>
<keyword evidence="3" id="KW-0813">Transport</keyword>
<feature type="transmembrane region" description="Helical" evidence="8">
    <location>
        <begin position="264"/>
        <end position="286"/>
    </location>
</feature>
<keyword evidence="5 8" id="KW-0812">Transmembrane</keyword>
<keyword evidence="4" id="KW-1003">Cell membrane</keyword>
<evidence type="ECO:0000256" key="3">
    <source>
        <dbReference type="ARBA" id="ARBA00022448"/>
    </source>
</evidence>